<keyword evidence="2" id="KW-1185">Reference proteome</keyword>
<evidence type="ECO:0008006" key="3">
    <source>
        <dbReference type="Google" id="ProtNLM"/>
    </source>
</evidence>
<dbReference type="EMBL" id="JAXOJX010000043">
    <property type="protein sequence ID" value="MDZ5459414.1"/>
    <property type="molecule type" value="Genomic_DNA"/>
</dbReference>
<comment type="caution">
    <text evidence="1">The sequence shown here is derived from an EMBL/GenBank/DDBJ whole genome shotgun (WGS) entry which is preliminary data.</text>
</comment>
<protein>
    <recommendedName>
        <fullName evidence="3">SGNH/GDSL hydrolase family protein</fullName>
    </recommendedName>
</protein>
<sequence>MRHLTARAFLLWFMGATLVVLLALALLPHDGYVRYQLVSRESVHYLRLKWIYERIHFDDTPIDVAFIGTSHTQSGIDDARVEAGLRELGVAQRVVNFAVPHLGRDMEFVVARELLAHRRVRTLVVELQEAEARAPHPGFQRLGLPLDFVQAPLLLNTGLFENLVRLPLRQAKYALASAMPGAFGVQPGFDPATYEGPHWNDTYVGHGFTEPRTRRMGWEFHQAELMRLRRETDGKEALARRLDALPLEANLLFRYNEIYLRRIAELARAKGTQVVFLYLPAPDARRLPRVARWTQAYGPLLDARELLRSSTLWQNADHVNVYGAHAVSDWMAAQLAGQGATAAAARQGP</sequence>
<name>A0ABU5IKJ6_9BURK</name>
<reference evidence="1 2" key="1">
    <citation type="submission" date="2023-11" db="EMBL/GenBank/DDBJ databases">
        <title>Draft genome of Azohydromonas lata strain H1 (DSM1123), a polyhydroxyalkanoate producer.</title>
        <authorList>
            <person name="Traversa D."/>
            <person name="D'Addabbo P."/>
            <person name="Pazzani C."/>
            <person name="Manzari C."/>
            <person name="Chiara M."/>
            <person name="Scrascia M."/>
        </authorList>
    </citation>
    <scope>NUCLEOTIDE SEQUENCE [LARGE SCALE GENOMIC DNA]</scope>
    <source>
        <strain evidence="1 2">H1</strain>
    </source>
</reference>
<dbReference type="Proteomes" id="UP001293718">
    <property type="component" value="Unassembled WGS sequence"/>
</dbReference>
<evidence type="ECO:0000313" key="1">
    <source>
        <dbReference type="EMBL" id="MDZ5459414.1"/>
    </source>
</evidence>
<dbReference type="RefSeq" id="WP_322467157.1">
    <property type="nucleotide sequence ID" value="NZ_JAXOJX010000043.1"/>
</dbReference>
<organism evidence="1 2">
    <name type="scientific">Azohydromonas lata</name>
    <dbReference type="NCBI Taxonomy" id="45677"/>
    <lineage>
        <taxon>Bacteria</taxon>
        <taxon>Pseudomonadati</taxon>
        <taxon>Pseudomonadota</taxon>
        <taxon>Betaproteobacteria</taxon>
        <taxon>Burkholderiales</taxon>
        <taxon>Sphaerotilaceae</taxon>
        <taxon>Azohydromonas</taxon>
    </lineage>
</organism>
<evidence type="ECO:0000313" key="2">
    <source>
        <dbReference type="Proteomes" id="UP001293718"/>
    </source>
</evidence>
<proteinExistence type="predicted"/>
<accession>A0ABU5IKJ6</accession>
<gene>
    <name evidence="1" type="ORF">SM757_22805</name>
</gene>